<name>D3UIC1_HELM1</name>
<evidence type="ECO:0008006" key="4">
    <source>
        <dbReference type="Google" id="ProtNLM"/>
    </source>
</evidence>
<protein>
    <recommendedName>
        <fullName evidence="4">Protein hydE</fullName>
    </recommendedName>
</protein>
<dbReference type="RefSeq" id="WP_013023316.1">
    <property type="nucleotide sequence ID" value="NC_013949.1"/>
</dbReference>
<accession>D3UIC1</accession>
<organism evidence="2 3">
    <name type="scientific">Helicobacter mustelae (strain ATCC 43772 / CCUG 25715 / CIP 103759 / LMG 18044 / NCTC 12198 / R85-136P)</name>
    <name type="common">Campylobacter mustelae</name>
    <dbReference type="NCBI Taxonomy" id="679897"/>
    <lineage>
        <taxon>Bacteria</taxon>
        <taxon>Pseudomonadati</taxon>
        <taxon>Campylobacterota</taxon>
        <taxon>Epsilonproteobacteria</taxon>
        <taxon>Campylobacterales</taxon>
        <taxon>Helicobacteraceae</taxon>
        <taxon>Helicobacter</taxon>
    </lineage>
</organism>
<dbReference type="KEGG" id="hms:HMU09870"/>
<dbReference type="eggNOG" id="COG0068">
    <property type="taxonomic scope" value="Bacteria"/>
</dbReference>
<dbReference type="STRING" id="679897.HMU09870"/>
<proteinExistence type="predicted"/>
<evidence type="ECO:0000313" key="3">
    <source>
        <dbReference type="Proteomes" id="UP000001522"/>
    </source>
</evidence>
<dbReference type="Proteomes" id="UP000001522">
    <property type="component" value="Chromosome"/>
</dbReference>
<dbReference type="HOGENOM" id="CLU_033228_0_0_7"/>
<gene>
    <name evidence="2" type="ordered locus">HMU09870</name>
</gene>
<evidence type="ECO:0000313" key="2">
    <source>
        <dbReference type="EMBL" id="CBG40244.1"/>
    </source>
</evidence>
<sequence length="585" mass="66741">MIFAFKFALANKERASILFEILYFQANTLGLEFAESFGEEWEEKIDYYFYLFAKQEEMLEFADAISSRIPISIYFQFDSIKELEDLRDLELAPKRPMPPFPPLDAKVIQEVIGDFSLLQGYLSPLEIFAPILSPTALQNALKKCIELLREDALIVRSTRGKVLLSCKKKSKQVLFWDLSSVKTYMRVESLQAQFLASYEKPSQDLCAKEVFAEEFGTLFLECFLPYDLFLSILGAACLKQEIGYVFLTQLDNFQEPLNAKNSPKAQNSSGQGSANNLENSSGQNTTNAGNSPEDLRDLSPQVFYEQKGQVPPKEKIVVAQNGVILHTKSFRGNVFELIAAHEKTLSFVNNKRLQNDKNLIVCFSKNHPTFFWLGKEEKYQSVLGLELDCNAKNVIEKIKKIPHGEKLIKNFFAEFPEMQKKISALPDAPMPTRNLFAFFSVLSFVAGYEEEYNPHSTRVLENARKYVRDKGPRIDYKILKDEKGHLFLDYPKILRSMMSFLLAGVDEATLSYGVFDSMGECFGNFIQDLCVNFSLQNVLIFGNLLEEKIFLDKILHYAPRQVNFVLPKNGFLDVQRGKNASRDAL</sequence>
<keyword evidence="3" id="KW-1185">Reference proteome</keyword>
<feature type="compositionally biased region" description="Polar residues" evidence="1">
    <location>
        <begin position="259"/>
        <end position="290"/>
    </location>
</feature>
<dbReference type="AlphaFoldDB" id="D3UIC1"/>
<feature type="region of interest" description="Disordered" evidence="1">
    <location>
        <begin position="258"/>
        <end position="293"/>
    </location>
</feature>
<evidence type="ECO:0000256" key="1">
    <source>
        <dbReference type="SAM" id="MobiDB-lite"/>
    </source>
</evidence>
<reference evidence="2 3" key="1">
    <citation type="journal article" date="2010" name="BMC Genomics">
        <title>Comparative genomics and proteomics of Helicobacter mustelae, an ulcerogenic and carcinogenic gastric pathogen.</title>
        <authorList>
            <person name="O'Toole P.W."/>
            <person name="Snelling W.J."/>
            <person name="Canchaya C."/>
            <person name="Forde B.M."/>
            <person name="Hardie K.R."/>
            <person name="Josenhans C."/>
            <person name="Graham R.L.J."/>
            <person name="McMullan G."/>
            <person name="Parkhill J."/>
            <person name="Belda E."/>
            <person name="Bentley S.D."/>
        </authorList>
    </citation>
    <scope>NUCLEOTIDE SEQUENCE [LARGE SCALE GENOMIC DNA]</scope>
    <source>
        <strain evidence="3">ATCC 43772 / LMG 18044 / NCTC 12198 / 12198</strain>
    </source>
</reference>
<dbReference type="EMBL" id="FN555004">
    <property type="protein sequence ID" value="CBG40244.1"/>
    <property type="molecule type" value="Genomic_DNA"/>
</dbReference>